<keyword evidence="5" id="KW-0539">Nucleus</keyword>
<evidence type="ECO:0000313" key="8">
    <source>
        <dbReference type="EMBL" id="ADY45519.1"/>
    </source>
</evidence>
<comment type="subcellular location">
    <subcellularLocation>
        <location evidence="2">Chromosome</location>
    </subcellularLocation>
    <subcellularLocation>
        <location evidence="1">Nucleus</location>
    </subcellularLocation>
</comment>
<dbReference type="GO" id="GO:0072572">
    <property type="term" value="F:poly-ADP-D-ribose binding"/>
    <property type="evidence" value="ECO:0007669"/>
    <property type="project" value="TreeGrafter"/>
</dbReference>
<comment type="similarity">
    <text evidence="3">Belongs to the HPF1 family.</text>
</comment>
<dbReference type="Pfam" id="PF10283">
    <property type="entry name" value="zf-CCHH"/>
    <property type="match status" value="1"/>
</dbReference>
<dbReference type="GO" id="GO:0006974">
    <property type="term" value="P:DNA damage response"/>
    <property type="evidence" value="ECO:0007669"/>
    <property type="project" value="InterPro"/>
</dbReference>
<reference evidence="8" key="1">
    <citation type="journal article" date="2011" name="Genome Res.">
        <title>Deep small RNA sequencing from the nematode Ascaris reveals conservation, functional diversification, and novel developmental profiles.</title>
        <authorList>
            <person name="Wang J."/>
            <person name="Czech B."/>
            <person name="Crunk A."/>
            <person name="Wallace A."/>
            <person name="Mitreva M."/>
            <person name="Hannon G.J."/>
            <person name="Davis R.E."/>
        </authorList>
    </citation>
    <scope>NUCLEOTIDE SEQUENCE</scope>
</reference>
<accession>F1L5W5</accession>
<feature type="domain" description="PBZ-type" evidence="7">
    <location>
        <begin position="3"/>
        <end position="25"/>
    </location>
</feature>
<dbReference type="AlphaFoldDB" id="F1L5W5"/>
<dbReference type="GO" id="GO:0005694">
    <property type="term" value="C:chromosome"/>
    <property type="evidence" value="ECO:0007669"/>
    <property type="project" value="UniProtKB-SubCell"/>
</dbReference>
<dbReference type="PANTHER" id="PTHR13386:SF1">
    <property type="entry name" value="HISTONE PARYLATION FACTOR 1"/>
    <property type="match status" value="1"/>
</dbReference>
<evidence type="ECO:0000256" key="5">
    <source>
        <dbReference type="ARBA" id="ARBA00023242"/>
    </source>
</evidence>
<evidence type="ECO:0000259" key="7">
    <source>
        <dbReference type="Pfam" id="PF10283"/>
    </source>
</evidence>
<dbReference type="EMBL" id="JI172005">
    <property type="protein sequence ID" value="ADY45519.1"/>
    <property type="molecule type" value="mRNA"/>
</dbReference>
<protein>
    <recommendedName>
        <fullName evidence="7">PBZ-type domain-containing protein</fullName>
    </recommendedName>
</protein>
<proteinExistence type="evidence at transcript level"/>
<dbReference type="InterPro" id="IPR019406">
    <property type="entry name" value="APLF_PBZ"/>
</dbReference>
<evidence type="ECO:0000256" key="3">
    <source>
        <dbReference type="ARBA" id="ARBA00010803"/>
    </source>
</evidence>
<name>F1L5W5_ASCSU</name>
<feature type="region of interest" description="Disordered" evidence="6">
    <location>
        <begin position="27"/>
        <end position="57"/>
    </location>
</feature>
<keyword evidence="4" id="KW-0158">Chromosome</keyword>
<dbReference type="Pfam" id="PF10228">
    <property type="entry name" value="HPF1"/>
    <property type="match status" value="1"/>
</dbReference>
<evidence type="ECO:0000256" key="1">
    <source>
        <dbReference type="ARBA" id="ARBA00004123"/>
    </source>
</evidence>
<dbReference type="InterPro" id="IPR019361">
    <property type="entry name" value="HPF1"/>
</dbReference>
<organism evidence="8">
    <name type="scientific">Ascaris suum</name>
    <name type="common">Pig roundworm</name>
    <name type="synonym">Ascaris lumbricoides</name>
    <dbReference type="NCBI Taxonomy" id="6253"/>
    <lineage>
        <taxon>Eukaryota</taxon>
        <taxon>Metazoa</taxon>
        <taxon>Ecdysozoa</taxon>
        <taxon>Nematoda</taxon>
        <taxon>Chromadorea</taxon>
        <taxon>Rhabditida</taxon>
        <taxon>Spirurina</taxon>
        <taxon>Ascaridomorpha</taxon>
        <taxon>Ascaridoidea</taxon>
        <taxon>Ascarididae</taxon>
        <taxon>Ascaris</taxon>
    </lineage>
</organism>
<evidence type="ECO:0000256" key="4">
    <source>
        <dbReference type="ARBA" id="ARBA00022454"/>
    </source>
</evidence>
<evidence type="ECO:0000256" key="6">
    <source>
        <dbReference type="SAM" id="MobiDB-lite"/>
    </source>
</evidence>
<feature type="compositionally biased region" description="Polar residues" evidence="6">
    <location>
        <begin position="38"/>
        <end position="54"/>
    </location>
</feature>
<sequence length="367" mass="42278">MPPPCKFGTHCYRTKNKKHMEEFSHDEIKSMKNESKSVDVSSINLKRTGSPNNDNVEENVKHTKLNLSDDEIKNDLRSKFLVSFPPEFFRFWNDIQALIKKTDNNDPCKALNALKKLQLLGVFHYLNANTSETSTIDENLYLTKDRYTNDLPEMQTIAVYDGGRFAYWRDTPNDEKPLLVHVDSKMEHFTKLELIGVADPVYMIAYLKSKAGDTLPKVDDILARLLHPDSALCGGNGKYDAKAFHKKYDAMLKELRAKRRKQSLGEPFHGLGIVVKVENDIGYRPLSEKPARLKHQLEEIATTKDAEMKRKLMESIMELVSYVQFANDEMDFGMGLELGHNLFLSNFSDFRQISSQHSQWRIYTSWS</sequence>
<dbReference type="GO" id="GO:0042393">
    <property type="term" value="F:histone binding"/>
    <property type="evidence" value="ECO:0007669"/>
    <property type="project" value="InterPro"/>
</dbReference>
<evidence type="ECO:0000256" key="2">
    <source>
        <dbReference type="ARBA" id="ARBA00004286"/>
    </source>
</evidence>
<dbReference type="PANTHER" id="PTHR13386">
    <property type="entry name" value="HISTONE PARYLATION FACTOR 1"/>
    <property type="match status" value="1"/>
</dbReference>
<feature type="compositionally biased region" description="Basic and acidic residues" evidence="6">
    <location>
        <begin position="27"/>
        <end position="37"/>
    </location>
</feature>
<dbReference type="GO" id="GO:0005634">
    <property type="term" value="C:nucleus"/>
    <property type="evidence" value="ECO:0007669"/>
    <property type="project" value="UniProtKB-SubCell"/>
</dbReference>